<gene>
    <name evidence="6" type="ORF">CLV88_104165</name>
</gene>
<dbReference type="InterPro" id="IPR000847">
    <property type="entry name" value="LysR_HTH_N"/>
</dbReference>
<accession>A0A2P8FEJ2</accession>
<dbReference type="PANTHER" id="PTHR30537:SF79">
    <property type="entry name" value="TRANSCRIPTIONAL REGULATOR-RELATED"/>
    <property type="match status" value="1"/>
</dbReference>
<feature type="domain" description="HTH lysR-type" evidence="5">
    <location>
        <begin position="2"/>
        <end position="59"/>
    </location>
</feature>
<dbReference type="InterPro" id="IPR058163">
    <property type="entry name" value="LysR-type_TF_proteobact-type"/>
</dbReference>
<dbReference type="AlphaFoldDB" id="A0A2P8FEJ2"/>
<evidence type="ECO:0000313" key="7">
    <source>
        <dbReference type="Proteomes" id="UP000240418"/>
    </source>
</evidence>
<dbReference type="InterPro" id="IPR005119">
    <property type="entry name" value="LysR_subst-bd"/>
</dbReference>
<dbReference type="Gene3D" id="3.40.190.10">
    <property type="entry name" value="Periplasmic binding protein-like II"/>
    <property type="match status" value="2"/>
</dbReference>
<dbReference type="Pfam" id="PF00126">
    <property type="entry name" value="HTH_1"/>
    <property type="match status" value="1"/>
</dbReference>
<dbReference type="PANTHER" id="PTHR30537">
    <property type="entry name" value="HTH-TYPE TRANSCRIPTIONAL REGULATOR"/>
    <property type="match status" value="1"/>
</dbReference>
<dbReference type="Pfam" id="PF03466">
    <property type="entry name" value="LysR_substrate"/>
    <property type="match status" value="1"/>
</dbReference>
<keyword evidence="7" id="KW-1185">Reference proteome</keyword>
<dbReference type="GO" id="GO:0043565">
    <property type="term" value="F:sequence-specific DNA binding"/>
    <property type="evidence" value="ECO:0007669"/>
    <property type="project" value="TreeGrafter"/>
</dbReference>
<evidence type="ECO:0000256" key="2">
    <source>
        <dbReference type="ARBA" id="ARBA00023015"/>
    </source>
</evidence>
<keyword evidence="4" id="KW-0804">Transcription</keyword>
<keyword evidence="3" id="KW-0238">DNA-binding</keyword>
<evidence type="ECO:0000256" key="1">
    <source>
        <dbReference type="ARBA" id="ARBA00009437"/>
    </source>
</evidence>
<dbReference type="GO" id="GO:0003700">
    <property type="term" value="F:DNA-binding transcription factor activity"/>
    <property type="evidence" value="ECO:0007669"/>
    <property type="project" value="InterPro"/>
</dbReference>
<comment type="similarity">
    <text evidence="1">Belongs to the LysR transcriptional regulatory family.</text>
</comment>
<reference evidence="6 7" key="1">
    <citation type="submission" date="2018-03" db="EMBL/GenBank/DDBJ databases">
        <title>Genomic Encyclopedia of Archaeal and Bacterial Type Strains, Phase II (KMG-II): from individual species to whole genera.</title>
        <authorList>
            <person name="Goeker M."/>
        </authorList>
    </citation>
    <scope>NUCLEOTIDE SEQUENCE [LARGE SCALE GENOMIC DNA]</scope>
    <source>
        <strain evidence="6 7">DSM 100673</strain>
    </source>
</reference>
<dbReference type="InterPro" id="IPR036388">
    <property type="entry name" value="WH-like_DNA-bd_sf"/>
</dbReference>
<dbReference type="GO" id="GO:0006351">
    <property type="term" value="P:DNA-templated transcription"/>
    <property type="evidence" value="ECO:0007669"/>
    <property type="project" value="TreeGrafter"/>
</dbReference>
<protein>
    <submittedName>
        <fullName evidence="6">LysR family transcriptional regulator</fullName>
    </submittedName>
</protein>
<evidence type="ECO:0000256" key="4">
    <source>
        <dbReference type="ARBA" id="ARBA00023163"/>
    </source>
</evidence>
<sequence length="286" mass="31341">MPPLDWLRIFEAAARLQGFSAAAREFGLTQAAVSQRIRNLESWLGRDLFVRSARGVTLTYAGEGYLPLVQDALSRLERGTEAMFGTAPRDMHISALSSHLDALVLPALPEFTYAHPNVQVVVDTVPQRSNFEQDRTALQLRFGRGDWARRKAALICKEELAPMAAGQDNREWPEIAGIKLRGERPGWRDWAAVTGYPAPAQDRLSVDSMQHALSAAAAGGGVALGSVALARPHLEAGRLRKLALPSLATEDGYWLTWPEDEFRAPKAQQMLADFTTALRGSVGTIE</sequence>
<organism evidence="6 7">
    <name type="scientific">Shimia abyssi</name>
    <dbReference type="NCBI Taxonomy" id="1662395"/>
    <lineage>
        <taxon>Bacteria</taxon>
        <taxon>Pseudomonadati</taxon>
        <taxon>Pseudomonadota</taxon>
        <taxon>Alphaproteobacteria</taxon>
        <taxon>Rhodobacterales</taxon>
        <taxon>Roseobacteraceae</taxon>
    </lineage>
</organism>
<dbReference type="PROSITE" id="PS50931">
    <property type="entry name" value="HTH_LYSR"/>
    <property type="match status" value="1"/>
</dbReference>
<dbReference type="Gene3D" id="1.10.10.10">
    <property type="entry name" value="Winged helix-like DNA-binding domain superfamily/Winged helix DNA-binding domain"/>
    <property type="match status" value="1"/>
</dbReference>
<dbReference type="FunFam" id="1.10.10.10:FF:000001">
    <property type="entry name" value="LysR family transcriptional regulator"/>
    <property type="match status" value="1"/>
</dbReference>
<evidence type="ECO:0000259" key="5">
    <source>
        <dbReference type="PROSITE" id="PS50931"/>
    </source>
</evidence>
<dbReference type="SUPFAM" id="SSF46785">
    <property type="entry name" value="Winged helix' DNA-binding domain"/>
    <property type="match status" value="1"/>
</dbReference>
<keyword evidence="2" id="KW-0805">Transcription regulation</keyword>
<name>A0A2P8FEJ2_9RHOB</name>
<dbReference type="InterPro" id="IPR036390">
    <property type="entry name" value="WH_DNA-bd_sf"/>
</dbReference>
<dbReference type="EMBL" id="PYGJ01000004">
    <property type="protein sequence ID" value="PSL20104.1"/>
    <property type="molecule type" value="Genomic_DNA"/>
</dbReference>
<proteinExistence type="inferred from homology"/>
<dbReference type="SUPFAM" id="SSF53850">
    <property type="entry name" value="Periplasmic binding protein-like II"/>
    <property type="match status" value="1"/>
</dbReference>
<dbReference type="PRINTS" id="PR00039">
    <property type="entry name" value="HTHLYSR"/>
</dbReference>
<evidence type="ECO:0000313" key="6">
    <source>
        <dbReference type="EMBL" id="PSL20104.1"/>
    </source>
</evidence>
<comment type="caution">
    <text evidence="6">The sequence shown here is derived from an EMBL/GenBank/DDBJ whole genome shotgun (WGS) entry which is preliminary data.</text>
</comment>
<dbReference type="Proteomes" id="UP000240418">
    <property type="component" value="Unassembled WGS sequence"/>
</dbReference>
<evidence type="ECO:0000256" key="3">
    <source>
        <dbReference type="ARBA" id="ARBA00023125"/>
    </source>
</evidence>